<keyword evidence="1" id="KW-0732">Signal</keyword>
<sequence length="203" mass="21538">MKLLPFLFLISMPLSGIAAQVPNNDLNVDGYDSKGFPNFDKKDLGSALSSGGQYGRKKIAQWGDPLTPPQTRTRCIGEAWGNWPWGGEWRTCNQWATDYRTMQVEVYMNGIGPTDLSEAARSVVENIVATCVGLSSAVAVAALWATPSPEPTARVAAAYAGASATFTGCLSGKAAELTAVGLATAAIKLAFEQSAGWSNWSNE</sequence>
<protein>
    <submittedName>
        <fullName evidence="2">Uncharacterized protein</fullName>
    </submittedName>
</protein>
<reference evidence="2" key="1">
    <citation type="submission" date="2021-07" db="EMBL/GenBank/DDBJ databases">
        <authorList>
            <consortium name="Clinical and Environmental Microbiology Branch: Whole genome sequencing antimicrobial resistance pathogens in the healthcare setting"/>
        </authorList>
    </citation>
    <scope>NUCLEOTIDE SEQUENCE</scope>
    <source>
        <strain evidence="2">2021DK-00049</strain>
        <strain evidence="3">2023GN-00102</strain>
    </source>
</reference>
<evidence type="ECO:0000256" key="1">
    <source>
        <dbReference type="SAM" id="SignalP"/>
    </source>
</evidence>
<evidence type="ECO:0000313" key="4">
    <source>
        <dbReference type="EMBL" id="MDW2762004.1"/>
    </source>
</evidence>
<evidence type="ECO:0000313" key="3">
    <source>
        <dbReference type="EMBL" id="EMN4145271.1"/>
    </source>
</evidence>
<dbReference type="EMBL" id="ABKLER030000009">
    <property type="protein sequence ID" value="EMN4145271.1"/>
    <property type="molecule type" value="Genomic_DNA"/>
</dbReference>
<dbReference type="EMBL" id="ABBJDF010000083">
    <property type="protein sequence ID" value="EHT9942374.1"/>
    <property type="molecule type" value="Genomic_DNA"/>
</dbReference>
<name>A0AAD2SLE1_CITFR</name>
<reference evidence="4" key="2">
    <citation type="submission" date="2023-10" db="EMBL/GenBank/DDBJ databases">
        <title>Fecal carriage and genetic characteristics of carbapenem-resistant Enterobacterales among healthy adults from four provinces of China.</title>
        <authorList>
            <person name="Li Y."/>
            <person name="Zhang R."/>
        </authorList>
    </citation>
    <scope>NUCLEOTIDE SEQUENCE</scope>
    <source>
        <strain evidence="4">HN-136</strain>
    </source>
</reference>
<feature type="signal peptide" evidence="1">
    <location>
        <begin position="1"/>
        <end position="18"/>
    </location>
</feature>
<gene>
    <name evidence="2" type="ORF">KY227_005580</name>
    <name evidence="3" type="ORF">PQQ21_002537</name>
    <name evidence="4" type="ORF">RYZ67_26590</name>
</gene>
<dbReference type="AlphaFoldDB" id="A0AAD2SLE1"/>
<accession>A0AAD2SLE1</accession>
<organism evidence="2">
    <name type="scientific">Citrobacter freundii</name>
    <dbReference type="NCBI Taxonomy" id="546"/>
    <lineage>
        <taxon>Bacteria</taxon>
        <taxon>Pseudomonadati</taxon>
        <taxon>Pseudomonadota</taxon>
        <taxon>Gammaproteobacteria</taxon>
        <taxon>Enterobacterales</taxon>
        <taxon>Enterobacteriaceae</taxon>
        <taxon>Citrobacter</taxon>
        <taxon>Citrobacter freundii complex</taxon>
    </lineage>
</organism>
<feature type="chain" id="PRO_5042440901" evidence="1">
    <location>
        <begin position="19"/>
        <end position="203"/>
    </location>
</feature>
<dbReference type="Proteomes" id="UP001278087">
    <property type="component" value="Unassembled WGS sequence"/>
</dbReference>
<dbReference type="EMBL" id="JAWPBU010000066">
    <property type="protein sequence ID" value="MDW2762004.1"/>
    <property type="molecule type" value="Genomic_DNA"/>
</dbReference>
<evidence type="ECO:0000313" key="2">
    <source>
        <dbReference type="EMBL" id="EHT9942374.1"/>
    </source>
</evidence>
<dbReference type="RefSeq" id="WP_032939255.1">
    <property type="nucleotide sequence ID" value="NZ_CAXOME010000006.1"/>
</dbReference>
<comment type="caution">
    <text evidence="2">The sequence shown here is derived from an EMBL/GenBank/DDBJ whole genome shotgun (WGS) entry which is preliminary data.</text>
</comment>
<dbReference type="GeneID" id="87001706"/>
<proteinExistence type="predicted"/>